<dbReference type="Proteomes" id="UP000525298">
    <property type="component" value="Unassembled WGS sequence"/>
</dbReference>
<dbReference type="GO" id="GO:0032259">
    <property type="term" value="P:methylation"/>
    <property type="evidence" value="ECO:0007669"/>
    <property type="project" value="UniProtKB-KW"/>
</dbReference>
<keyword evidence="4" id="KW-0949">S-adenosyl-L-methionine</keyword>
<evidence type="ECO:0000256" key="5">
    <source>
        <dbReference type="ARBA" id="ARBA00023098"/>
    </source>
</evidence>
<dbReference type="PANTHER" id="PTHR43667">
    <property type="entry name" value="CYCLOPROPANE-FATTY-ACYL-PHOSPHOLIPID SYNTHASE"/>
    <property type="match status" value="1"/>
</dbReference>
<evidence type="ECO:0000256" key="2">
    <source>
        <dbReference type="ARBA" id="ARBA00022603"/>
    </source>
</evidence>
<dbReference type="CDD" id="cd02440">
    <property type="entry name" value="AdoMet_MTases"/>
    <property type="match status" value="1"/>
</dbReference>
<dbReference type="NCBIfam" id="NF008686">
    <property type="entry name" value="PRK11705.1"/>
    <property type="match status" value="1"/>
</dbReference>
<dbReference type="GO" id="GO:0008825">
    <property type="term" value="F:cyclopropane-fatty-acyl-phospholipid synthase activity"/>
    <property type="evidence" value="ECO:0007669"/>
    <property type="project" value="UniProtKB-EC"/>
</dbReference>
<proteinExistence type="inferred from homology"/>
<dbReference type="Pfam" id="PF02353">
    <property type="entry name" value="CMAS"/>
    <property type="match status" value="1"/>
</dbReference>
<dbReference type="PANTHER" id="PTHR43667:SF1">
    <property type="entry name" value="CYCLOPROPANE-FATTY-ACYL-PHOSPHOLIPID SYNTHASE"/>
    <property type="match status" value="1"/>
</dbReference>
<dbReference type="EMBL" id="JACDUS010000005">
    <property type="protein sequence ID" value="MBA2881731.1"/>
    <property type="molecule type" value="Genomic_DNA"/>
</dbReference>
<dbReference type="RefSeq" id="WP_181551391.1">
    <property type="nucleotide sequence ID" value="NZ_JACDUS010000005.1"/>
</dbReference>
<comment type="caution">
    <text evidence="6">The sequence shown here is derived from an EMBL/GenBank/DDBJ whole genome shotgun (WGS) entry which is preliminary data.</text>
</comment>
<dbReference type="EC" id="2.1.1.79" evidence="6"/>
<dbReference type="GO" id="GO:0008610">
    <property type="term" value="P:lipid biosynthetic process"/>
    <property type="evidence" value="ECO:0007669"/>
    <property type="project" value="InterPro"/>
</dbReference>
<accession>A0A7W0C9M7</accession>
<dbReference type="PIRSF" id="PIRSF003085">
    <property type="entry name" value="CMAS"/>
    <property type="match status" value="1"/>
</dbReference>
<gene>
    <name evidence="6" type="ORF">HNR65_002062</name>
</gene>
<sequence length="374" mass="43021">MKINKSRQIVEDALNHAGITIGGDNPWDIQVHNEEFFDRVIRDGELGVGESYMDEWWDSPALDQLFDQVFRENVQQYFRDNWKAALHLLKARLLNLQKDERAYTVGKQHYDVGNELYRDMLDSRMAYTCGYWGGGACDLDAAQEAKMELICRKIELEPGMKVLDLGCGWGCFAKYAAEKYNAEVTGVTVSQQQVDLANQMCEGLPVNIYLDDYRNATGTYDRVVSIGIMEHVGYKNHRTYMEVADRCLKDDGIALIHTIGGNVSTTIGNPWTTTYIFPNSMLPSIAQLGAAMEGIFVMEDWHNFGPDYDKTLMAWYDNFEKSWPKHKSDYDERFYRMWKFYLLSSAAAFRSRSIQLWQIVMTKPGRAQPDCRLT</sequence>
<dbReference type="InterPro" id="IPR003333">
    <property type="entry name" value="CMAS"/>
</dbReference>
<evidence type="ECO:0000256" key="3">
    <source>
        <dbReference type="ARBA" id="ARBA00022679"/>
    </source>
</evidence>
<name>A0A7W0C9M7_9BACT</name>
<comment type="similarity">
    <text evidence="1">Belongs to the CFA/CMAS family.</text>
</comment>
<dbReference type="InterPro" id="IPR029063">
    <property type="entry name" value="SAM-dependent_MTases_sf"/>
</dbReference>
<dbReference type="InterPro" id="IPR050723">
    <property type="entry name" value="CFA/CMAS"/>
</dbReference>
<dbReference type="AlphaFoldDB" id="A0A7W0C9M7"/>
<evidence type="ECO:0000313" key="6">
    <source>
        <dbReference type="EMBL" id="MBA2881731.1"/>
    </source>
</evidence>
<keyword evidence="2 6" id="KW-0489">Methyltransferase</keyword>
<evidence type="ECO:0000313" key="7">
    <source>
        <dbReference type="Proteomes" id="UP000525298"/>
    </source>
</evidence>
<keyword evidence="3 6" id="KW-0808">Transferase</keyword>
<dbReference type="Gene3D" id="3.40.50.150">
    <property type="entry name" value="Vaccinia Virus protein VP39"/>
    <property type="match status" value="1"/>
</dbReference>
<evidence type="ECO:0000256" key="1">
    <source>
        <dbReference type="ARBA" id="ARBA00010815"/>
    </source>
</evidence>
<keyword evidence="7" id="KW-1185">Reference proteome</keyword>
<organism evidence="6 7">
    <name type="scientific">Desulfosalsimonas propionicica</name>
    <dbReference type="NCBI Taxonomy" id="332175"/>
    <lineage>
        <taxon>Bacteria</taxon>
        <taxon>Pseudomonadati</taxon>
        <taxon>Thermodesulfobacteriota</taxon>
        <taxon>Desulfobacteria</taxon>
        <taxon>Desulfobacterales</taxon>
        <taxon>Desulfosalsimonadaceae</taxon>
        <taxon>Desulfosalsimonas</taxon>
    </lineage>
</organism>
<dbReference type="SUPFAM" id="SSF53335">
    <property type="entry name" value="S-adenosyl-L-methionine-dependent methyltransferases"/>
    <property type="match status" value="1"/>
</dbReference>
<protein>
    <submittedName>
        <fullName evidence="6">Cyclopropane-fatty-acyl-phospholipid synthase</fullName>
        <ecNumber evidence="6">2.1.1.79</ecNumber>
    </submittedName>
</protein>
<keyword evidence="5" id="KW-0443">Lipid metabolism</keyword>
<reference evidence="6 7" key="1">
    <citation type="submission" date="2020-07" db="EMBL/GenBank/DDBJ databases">
        <title>Genomic Encyclopedia of Type Strains, Phase IV (KMG-IV): sequencing the most valuable type-strain genomes for metagenomic binning, comparative biology and taxonomic classification.</title>
        <authorList>
            <person name="Goeker M."/>
        </authorList>
    </citation>
    <scope>NUCLEOTIDE SEQUENCE [LARGE SCALE GENOMIC DNA]</scope>
    <source>
        <strain evidence="6 7">DSM 17721</strain>
    </source>
</reference>
<evidence type="ECO:0000256" key="4">
    <source>
        <dbReference type="ARBA" id="ARBA00022691"/>
    </source>
</evidence>